<comment type="subcellular location">
    <subcellularLocation>
        <location evidence="1">Cell inner membrane</location>
        <topology evidence="1">Multi-pass membrane protein</topology>
    </subcellularLocation>
</comment>
<reference evidence="14 15" key="1">
    <citation type="submission" date="2016-10" db="EMBL/GenBank/DDBJ databases">
        <authorList>
            <person name="de Groot N.N."/>
        </authorList>
    </citation>
    <scope>NUCLEOTIDE SEQUENCE [LARGE SCALE GENOMIC DNA]</scope>
    <source>
        <strain evidence="14 15">JCM 19513</strain>
    </source>
</reference>
<dbReference type="Gene3D" id="3.30.450.20">
    <property type="entry name" value="PAS domain"/>
    <property type="match status" value="1"/>
</dbReference>
<feature type="transmembrane region" description="Helical" evidence="10">
    <location>
        <begin position="12"/>
        <end position="33"/>
    </location>
</feature>
<feature type="domain" description="HAMP" evidence="13">
    <location>
        <begin position="383"/>
        <end position="437"/>
    </location>
</feature>
<keyword evidence="4 10" id="KW-0812">Transmembrane</keyword>
<dbReference type="CDD" id="cd12913">
    <property type="entry name" value="PDC1_MCP_like"/>
    <property type="match status" value="1"/>
</dbReference>
<evidence type="ECO:0000313" key="15">
    <source>
        <dbReference type="Proteomes" id="UP000185766"/>
    </source>
</evidence>
<evidence type="ECO:0000259" key="13">
    <source>
        <dbReference type="PROSITE" id="PS50885"/>
    </source>
</evidence>
<dbReference type="PANTHER" id="PTHR32089:SF120">
    <property type="entry name" value="METHYL-ACCEPTING CHEMOTAXIS PROTEIN TLPQ"/>
    <property type="match status" value="1"/>
</dbReference>
<dbReference type="InterPro" id="IPR003660">
    <property type="entry name" value="HAMP_dom"/>
</dbReference>
<keyword evidence="3" id="KW-0997">Cell inner membrane</keyword>
<dbReference type="PRINTS" id="PR00260">
    <property type="entry name" value="CHEMTRNSDUCR"/>
</dbReference>
<dbReference type="GO" id="GO:0006935">
    <property type="term" value="P:chemotaxis"/>
    <property type="evidence" value="ECO:0007669"/>
    <property type="project" value="UniProtKB-KW"/>
</dbReference>
<keyword evidence="3" id="KW-1003">Cell membrane</keyword>
<keyword evidence="15" id="KW-1185">Reference proteome</keyword>
<proteinExistence type="inferred from homology"/>
<evidence type="ECO:0000256" key="8">
    <source>
        <dbReference type="ARBA" id="ARBA00029447"/>
    </source>
</evidence>
<evidence type="ECO:0000256" key="3">
    <source>
        <dbReference type="ARBA" id="ARBA00022519"/>
    </source>
</evidence>
<gene>
    <name evidence="14" type="ORF">SAMN05216214_11158</name>
</gene>
<evidence type="ECO:0000256" key="9">
    <source>
        <dbReference type="PROSITE-ProRule" id="PRU00284"/>
    </source>
</evidence>
<organism evidence="14 15">
    <name type="scientific">Atopomonas hussainii</name>
    <dbReference type="NCBI Taxonomy" id="1429083"/>
    <lineage>
        <taxon>Bacteria</taxon>
        <taxon>Pseudomonadati</taxon>
        <taxon>Pseudomonadota</taxon>
        <taxon>Gammaproteobacteria</taxon>
        <taxon>Pseudomonadales</taxon>
        <taxon>Pseudomonadaceae</taxon>
        <taxon>Atopomonas</taxon>
    </lineage>
</organism>
<dbReference type="GO" id="GO:0007165">
    <property type="term" value="P:signal transduction"/>
    <property type="evidence" value="ECO:0007669"/>
    <property type="project" value="UniProtKB-KW"/>
</dbReference>
<evidence type="ECO:0000259" key="12">
    <source>
        <dbReference type="PROSITE" id="PS50192"/>
    </source>
</evidence>
<dbReference type="Proteomes" id="UP000185766">
    <property type="component" value="Unassembled WGS sequence"/>
</dbReference>
<dbReference type="Pfam" id="PF22673">
    <property type="entry name" value="MCP-like_PDC_1"/>
    <property type="match status" value="1"/>
</dbReference>
<accession>A0A1H7PL42</accession>
<dbReference type="CDD" id="cd06225">
    <property type="entry name" value="HAMP"/>
    <property type="match status" value="1"/>
</dbReference>
<dbReference type="CDD" id="cd11386">
    <property type="entry name" value="MCP_signal"/>
    <property type="match status" value="1"/>
</dbReference>
<dbReference type="RefSeq" id="WP_074868756.1">
    <property type="nucleotide sequence ID" value="NZ_FOAS01000011.1"/>
</dbReference>
<dbReference type="PROSITE" id="PS50885">
    <property type="entry name" value="HAMP"/>
    <property type="match status" value="1"/>
</dbReference>
<dbReference type="Pfam" id="PF00015">
    <property type="entry name" value="MCPsignal"/>
    <property type="match status" value="1"/>
</dbReference>
<protein>
    <submittedName>
        <fullName evidence="14">Methyl-accepting chemotaxis protein</fullName>
    </submittedName>
</protein>
<evidence type="ECO:0000256" key="6">
    <source>
        <dbReference type="ARBA" id="ARBA00023136"/>
    </source>
</evidence>
<dbReference type="Gene3D" id="1.10.287.950">
    <property type="entry name" value="Methyl-accepting chemotaxis protein"/>
    <property type="match status" value="1"/>
</dbReference>
<evidence type="ECO:0000256" key="2">
    <source>
        <dbReference type="ARBA" id="ARBA00022500"/>
    </source>
</evidence>
<dbReference type="PANTHER" id="PTHR32089">
    <property type="entry name" value="METHYL-ACCEPTING CHEMOTAXIS PROTEIN MCPB"/>
    <property type="match status" value="1"/>
</dbReference>
<evidence type="ECO:0000313" key="14">
    <source>
        <dbReference type="EMBL" id="SEL36520.1"/>
    </source>
</evidence>
<dbReference type="AlphaFoldDB" id="A0A1H7PL42"/>
<dbReference type="InterPro" id="IPR004089">
    <property type="entry name" value="MCPsignal_dom"/>
</dbReference>
<dbReference type="PROSITE" id="PS50192">
    <property type="entry name" value="T_SNARE"/>
    <property type="match status" value="1"/>
</dbReference>
<evidence type="ECO:0000256" key="10">
    <source>
        <dbReference type="SAM" id="Phobius"/>
    </source>
</evidence>
<evidence type="ECO:0000256" key="7">
    <source>
        <dbReference type="ARBA" id="ARBA00023224"/>
    </source>
</evidence>
<feature type="domain" description="T-SNARE coiled-coil homology" evidence="12">
    <location>
        <begin position="629"/>
        <end position="691"/>
    </location>
</feature>
<dbReference type="PROSITE" id="PS50111">
    <property type="entry name" value="CHEMOTAXIS_TRANSDUC_2"/>
    <property type="match status" value="1"/>
</dbReference>
<keyword evidence="5 10" id="KW-1133">Transmembrane helix</keyword>
<evidence type="ECO:0000259" key="11">
    <source>
        <dbReference type="PROSITE" id="PS50111"/>
    </source>
</evidence>
<name>A0A1H7PL42_9GAMM</name>
<dbReference type="GO" id="GO:0005886">
    <property type="term" value="C:plasma membrane"/>
    <property type="evidence" value="ECO:0007669"/>
    <property type="project" value="UniProtKB-SubCell"/>
</dbReference>
<dbReference type="InterPro" id="IPR004090">
    <property type="entry name" value="Chemotax_Me-accpt_rcpt"/>
</dbReference>
<dbReference type="STRING" id="1429083.GCA_001885685_02065"/>
<keyword evidence="2" id="KW-0145">Chemotaxis</keyword>
<keyword evidence="7 9" id="KW-0807">Transducer</keyword>
<evidence type="ECO:0000256" key="1">
    <source>
        <dbReference type="ARBA" id="ARBA00004429"/>
    </source>
</evidence>
<dbReference type="GO" id="GO:0004888">
    <property type="term" value="F:transmembrane signaling receptor activity"/>
    <property type="evidence" value="ECO:0007669"/>
    <property type="project" value="InterPro"/>
</dbReference>
<comment type="similarity">
    <text evidence="8">Belongs to the methyl-accepting chemotaxis (MCP) protein family.</text>
</comment>
<dbReference type="Pfam" id="PF00672">
    <property type="entry name" value="HAMP"/>
    <property type="match status" value="1"/>
</dbReference>
<evidence type="ECO:0000256" key="4">
    <source>
        <dbReference type="ARBA" id="ARBA00022692"/>
    </source>
</evidence>
<evidence type="ECO:0000256" key="5">
    <source>
        <dbReference type="ARBA" id="ARBA00022989"/>
    </source>
</evidence>
<dbReference type="FunFam" id="1.10.287.950:FF:000001">
    <property type="entry name" value="Methyl-accepting chemotaxis sensory transducer"/>
    <property type="match status" value="1"/>
</dbReference>
<dbReference type="SUPFAM" id="SSF58104">
    <property type="entry name" value="Methyl-accepting chemotaxis protein (MCP) signaling domain"/>
    <property type="match status" value="1"/>
</dbReference>
<dbReference type="EMBL" id="FOAS01000011">
    <property type="protein sequence ID" value="SEL36520.1"/>
    <property type="molecule type" value="Genomic_DNA"/>
</dbReference>
<dbReference type="SMART" id="SM00283">
    <property type="entry name" value="MA"/>
    <property type="match status" value="1"/>
</dbReference>
<feature type="domain" description="Methyl-accepting transducer" evidence="11">
    <location>
        <begin position="442"/>
        <end position="678"/>
    </location>
</feature>
<keyword evidence="6 10" id="KW-0472">Membrane</keyword>
<sequence length="714" mass="76957">MLLNRLSIQSRILLLSAISLLTVVMVLVGLSIYRADEMRDGIKASSQALLDDWAKKRIEARGNEWALALQSDFRDAYNYGRGLAAQVEFLRSQQQKRMLAASGLREDMTAQIRGALEDFPELIGVYVAFEPDGLDNKDYMFANQEALGSNGKGRFSVYWSWDDNRQPALEVMSEENLADTTPGPSGAPYNAWYTCPINTKQTCVLEPYVDQVDGKDTLMTSIAFPLHAGERIVGVVGLDISLKNFQATATQGGATLFDGNGEISIFSPSGLIAGSSNHPDMLGKPLASALPELHQKLASYIGGTTPSAFADNDFLSFYSPIVPIPNAKPWGLLLQVPEKSLLAPAIELAEQMDSQNATSTTLAIGGGMLMTLLGLLLAWLNARNVVVPLKQVSARLKEIATGDGDLTQRLRYNNADELGELSGWFNRFLDKLQPVIADVKQSVVDARSTADSAANIAGQTSDGMQQQFREIDQVATASQEMAHTAQEVAASAAQAAEAARNADGASEQGMRVINSTTQSIDTLAGDMSTAMARVEKLAANSEQIGSVLEVIRAIAEQTNLLALNAAIEAARAGEQGRGFAVVADEVRNLAKRTQDSVEEIRQVIEDLQKGTVEVVGAMQSSHQHAQGSVSQVEKAVEALEKIRQAVGVINDMNLQIASAAEEQSAVAEEVTRNVSSIRDVTESLSGQADESARISQALNDLANHQQQLMEQFRT</sequence>
<dbReference type="InterPro" id="IPR000727">
    <property type="entry name" value="T_SNARE_dom"/>
</dbReference>
<dbReference type="SMART" id="SM00304">
    <property type="entry name" value="HAMP"/>
    <property type="match status" value="1"/>
</dbReference>